<evidence type="ECO:0000313" key="11">
    <source>
        <dbReference type="Proteomes" id="UP000289340"/>
    </source>
</evidence>
<reference evidence="10 11" key="1">
    <citation type="submission" date="2018-09" db="EMBL/GenBank/DDBJ databases">
        <title>A high-quality reference genome of wild soybean provides a powerful tool to mine soybean genomes.</title>
        <authorList>
            <person name="Xie M."/>
            <person name="Chung C.Y.L."/>
            <person name="Li M.-W."/>
            <person name="Wong F.-L."/>
            <person name="Chan T.-F."/>
            <person name="Lam H.-M."/>
        </authorList>
    </citation>
    <scope>NUCLEOTIDE SEQUENCE [LARGE SCALE GENOMIC DNA]</scope>
    <source>
        <strain evidence="11">cv. W05</strain>
        <tissue evidence="10">Hypocotyl of etiolated seedlings</tissue>
    </source>
</reference>
<dbReference type="AlphaFoldDB" id="A0A445I3Y6"/>
<sequence length="252" mass="28521">MVVLKSDWASFSTETTRQAWQIPLRLKGSSRCEVSTENNGGPWRPPVVVGGGEEAWDVGEGFWKKEGEKNGWEGSAHDTKIFMEALGKPALYFPHPPQGKYYLVDSGNPTFMGFLGSYKKTRYHLLQFRIGPRIRGRIEVFNYYHSSLRSTLERAFGLCKARWKILGNMPPFALKTQNQIIVACMTIHNFIQRNDKSDGEFDSLDEDNEYIDSDEDESEVGPSTTTRGGNRSGRHTGAYDLAYIKPGLDWPI</sequence>
<evidence type="ECO:0000256" key="7">
    <source>
        <dbReference type="ARBA" id="ARBA00023242"/>
    </source>
</evidence>
<keyword evidence="11" id="KW-1185">Reference proteome</keyword>
<dbReference type="InterPro" id="IPR027806">
    <property type="entry name" value="HARBI1_dom"/>
</dbReference>
<keyword evidence="7" id="KW-0539">Nucleus</keyword>
<dbReference type="GO" id="GO:0046872">
    <property type="term" value="F:metal ion binding"/>
    <property type="evidence" value="ECO:0007669"/>
    <property type="project" value="UniProtKB-KW"/>
</dbReference>
<evidence type="ECO:0000313" key="10">
    <source>
        <dbReference type="EMBL" id="RZB80672.1"/>
    </source>
</evidence>
<evidence type="ECO:0000256" key="3">
    <source>
        <dbReference type="ARBA" id="ARBA00006958"/>
    </source>
</evidence>
<comment type="similarity">
    <text evidence="3">Belongs to the HARBI1 family.</text>
</comment>
<organism evidence="10 11">
    <name type="scientific">Glycine soja</name>
    <name type="common">Wild soybean</name>
    <dbReference type="NCBI Taxonomy" id="3848"/>
    <lineage>
        <taxon>Eukaryota</taxon>
        <taxon>Viridiplantae</taxon>
        <taxon>Streptophyta</taxon>
        <taxon>Embryophyta</taxon>
        <taxon>Tracheophyta</taxon>
        <taxon>Spermatophyta</taxon>
        <taxon>Magnoliopsida</taxon>
        <taxon>eudicotyledons</taxon>
        <taxon>Gunneridae</taxon>
        <taxon>Pentapetalae</taxon>
        <taxon>rosids</taxon>
        <taxon>fabids</taxon>
        <taxon>Fabales</taxon>
        <taxon>Fabaceae</taxon>
        <taxon>Papilionoideae</taxon>
        <taxon>50 kb inversion clade</taxon>
        <taxon>NPAAA clade</taxon>
        <taxon>indigoferoid/millettioid clade</taxon>
        <taxon>Phaseoleae</taxon>
        <taxon>Glycine</taxon>
        <taxon>Glycine subgen. Soja</taxon>
    </lineage>
</organism>
<comment type="subcellular location">
    <subcellularLocation>
        <location evidence="2">Nucleus</location>
    </subcellularLocation>
</comment>
<dbReference type="InterPro" id="IPR045249">
    <property type="entry name" value="HARBI1-like"/>
</dbReference>
<keyword evidence="4" id="KW-0540">Nuclease</keyword>
<evidence type="ECO:0000256" key="1">
    <source>
        <dbReference type="ARBA" id="ARBA00001968"/>
    </source>
</evidence>
<accession>A0A445I3Y6</accession>
<gene>
    <name evidence="10" type="ORF">D0Y65_030389</name>
</gene>
<comment type="cofactor">
    <cofactor evidence="1">
        <name>a divalent metal cation</name>
        <dbReference type="ChEBI" id="CHEBI:60240"/>
    </cofactor>
</comment>
<dbReference type="PANTHER" id="PTHR22930:SF221">
    <property type="entry name" value="NUCLEASE HARBI1"/>
    <property type="match status" value="1"/>
</dbReference>
<dbReference type="GO" id="GO:0005634">
    <property type="term" value="C:nucleus"/>
    <property type="evidence" value="ECO:0007669"/>
    <property type="project" value="UniProtKB-SubCell"/>
</dbReference>
<evidence type="ECO:0000259" key="9">
    <source>
        <dbReference type="Pfam" id="PF13359"/>
    </source>
</evidence>
<comment type="caution">
    <text evidence="10">The sequence shown here is derived from an EMBL/GenBank/DDBJ whole genome shotgun (WGS) entry which is preliminary data.</text>
</comment>
<feature type="region of interest" description="Disordered" evidence="8">
    <location>
        <begin position="198"/>
        <end position="236"/>
    </location>
</feature>
<evidence type="ECO:0000256" key="4">
    <source>
        <dbReference type="ARBA" id="ARBA00022722"/>
    </source>
</evidence>
<dbReference type="Proteomes" id="UP000289340">
    <property type="component" value="Chromosome 11"/>
</dbReference>
<evidence type="ECO:0000256" key="8">
    <source>
        <dbReference type="SAM" id="MobiDB-lite"/>
    </source>
</evidence>
<dbReference type="EMBL" id="QZWG01000011">
    <property type="protein sequence ID" value="RZB80672.1"/>
    <property type="molecule type" value="Genomic_DNA"/>
</dbReference>
<dbReference type="Pfam" id="PF13359">
    <property type="entry name" value="DDE_Tnp_4"/>
    <property type="match status" value="1"/>
</dbReference>
<name>A0A445I3Y6_GLYSO</name>
<evidence type="ECO:0000256" key="2">
    <source>
        <dbReference type="ARBA" id="ARBA00004123"/>
    </source>
</evidence>
<protein>
    <recommendedName>
        <fullName evidence="9">DDE Tnp4 domain-containing protein</fullName>
    </recommendedName>
</protein>
<proteinExistence type="inferred from homology"/>
<evidence type="ECO:0000256" key="6">
    <source>
        <dbReference type="ARBA" id="ARBA00022801"/>
    </source>
</evidence>
<dbReference type="GO" id="GO:0016787">
    <property type="term" value="F:hydrolase activity"/>
    <property type="evidence" value="ECO:0007669"/>
    <property type="project" value="UniProtKB-KW"/>
</dbReference>
<keyword evidence="6" id="KW-0378">Hydrolase</keyword>
<dbReference type="GO" id="GO:0004518">
    <property type="term" value="F:nuclease activity"/>
    <property type="evidence" value="ECO:0007669"/>
    <property type="project" value="UniProtKB-KW"/>
</dbReference>
<feature type="domain" description="DDE Tnp4" evidence="9">
    <location>
        <begin position="70"/>
        <end position="189"/>
    </location>
</feature>
<dbReference type="PANTHER" id="PTHR22930">
    <property type="match status" value="1"/>
</dbReference>
<evidence type="ECO:0000256" key="5">
    <source>
        <dbReference type="ARBA" id="ARBA00022723"/>
    </source>
</evidence>
<keyword evidence="5" id="KW-0479">Metal-binding</keyword>
<feature type="compositionally biased region" description="Acidic residues" evidence="8">
    <location>
        <begin position="200"/>
        <end position="219"/>
    </location>
</feature>